<sequence>MTTQASIEAKPVLLQELAASCGHGLRDIWMDHFQDILAHLVFHHTKKEQEGVLKFIAATTDIHIQYIRRCSVQSSSLGLAVGTEKGTRLMKGSQGREEGLQEIADYLSPRLLGILGFLDSKLVSSSTMYKEKRLALWSLSDLLVLMGKRYISPVSRKILASLKTALKLKDEEFYDIGCHAWTNFLYNLDESTLVGLIEEVVAVMKPLVKKRPEEMAPVLTSVLYDESVEVRVNALHRLHYNQPAIHLLTTQSDNVHTTISELFSVILKVLNEIHLNIESELFIVQLVTELGRAFLADTDANTQTCASYAMLEVTRLYGIRESGSREATPIGSQAWEKLSYHLQEIIYPLLTSKYMLSTGNNRSSVTLPSPIFGSDKAKTFQQWLTSWECSLVDLLQGERASQVFSACKPILHRDTTTAIYLLPSILICMLCETSDHHQQITTQVLSVMNQLQEKDKDEAALSIISIEIKQLAVLDYLSKCAQKKRQAESQGKKGRAAFVPSTQLHQRLISKTIHYKSKNISAFFSASMYHWMNLMV</sequence>
<name>A0AAE1NN77_9EUCA</name>
<organism evidence="4 5">
    <name type="scientific">Petrolisthes manimaculis</name>
    <dbReference type="NCBI Taxonomy" id="1843537"/>
    <lineage>
        <taxon>Eukaryota</taxon>
        <taxon>Metazoa</taxon>
        <taxon>Ecdysozoa</taxon>
        <taxon>Arthropoda</taxon>
        <taxon>Crustacea</taxon>
        <taxon>Multicrustacea</taxon>
        <taxon>Malacostraca</taxon>
        <taxon>Eumalacostraca</taxon>
        <taxon>Eucarida</taxon>
        <taxon>Decapoda</taxon>
        <taxon>Pleocyemata</taxon>
        <taxon>Anomura</taxon>
        <taxon>Galatheoidea</taxon>
        <taxon>Porcellanidae</taxon>
        <taxon>Petrolisthes</taxon>
    </lineage>
</organism>
<dbReference type="EMBL" id="JAWZYT010004893">
    <property type="protein sequence ID" value="KAK4292225.1"/>
    <property type="molecule type" value="Genomic_DNA"/>
</dbReference>
<proteinExistence type="predicted"/>
<dbReference type="GO" id="GO:0004674">
    <property type="term" value="F:protein serine/threonine kinase activity"/>
    <property type="evidence" value="ECO:0007669"/>
    <property type="project" value="UniProtKB-EC"/>
</dbReference>
<feature type="domain" description="UME" evidence="3">
    <location>
        <begin position="103"/>
        <end position="210"/>
    </location>
</feature>
<dbReference type="SUPFAM" id="SSF48371">
    <property type="entry name" value="ARM repeat"/>
    <property type="match status" value="1"/>
</dbReference>
<keyword evidence="5" id="KW-1185">Reference proteome</keyword>
<reference evidence="4" key="1">
    <citation type="submission" date="2023-11" db="EMBL/GenBank/DDBJ databases">
        <title>Genome assemblies of two species of porcelain crab, Petrolisthes cinctipes and Petrolisthes manimaculis (Anomura: Porcellanidae).</title>
        <authorList>
            <person name="Angst P."/>
        </authorList>
    </citation>
    <scope>NUCLEOTIDE SEQUENCE</scope>
    <source>
        <strain evidence="4">PB745_02</strain>
        <tissue evidence="4">Gill</tissue>
    </source>
</reference>
<keyword evidence="2" id="KW-0418">Kinase</keyword>
<dbReference type="Pfam" id="PF25030">
    <property type="entry name" value="M-HEAT_ATR"/>
    <property type="match status" value="1"/>
</dbReference>
<evidence type="ECO:0000259" key="3">
    <source>
        <dbReference type="SMART" id="SM00802"/>
    </source>
</evidence>
<evidence type="ECO:0000313" key="4">
    <source>
        <dbReference type="EMBL" id="KAK4292225.1"/>
    </source>
</evidence>
<dbReference type="InterPro" id="IPR056802">
    <property type="entry name" value="ATR-like_M-HEAT"/>
</dbReference>
<dbReference type="AlphaFoldDB" id="A0AAE1NN77"/>
<dbReference type="InterPro" id="IPR016024">
    <property type="entry name" value="ARM-type_fold"/>
</dbReference>
<evidence type="ECO:0000256" key="2">
    <source>
        <dbReference type="ARBA" id="ARBA00022777"/>
    </source>
</evidence>
<dbReference type="Proteomes" id="UP001292094">
    <property type="component" value="Unassembled WGS sequence"/>
</dbReference>
<evidence type="ECO:0000256" key="1">
    <source>
        <dbReference type="ARBA" id="ARBA00012513"/>
    </source>
</evidence>
<dbReference type="EC" id="2.7.11.1" evidence="1"/>
<dbReference type="Pfam" id="PF08064">
    <property type="entry name" value="UME"/>
    <property type="match status" value="1"/>
</dbReference>
<keyword evidence="2" id="KW-0808">Transferase</keyword>
<comment type="caution">
    <text evidence="4">The sequence shown here is derived from an EMBL/GenBank/DDBJ whole genome shotgun (WGS) entry which is preliminary data.</text>
</comment>
<dbReference type="SMART" id="SM00802">
    <property type="entry name" value="UME"/>
    <property type="match status" value="1"/>
</dbReference>
<accession>A0AAE1NN77</accession>
<gene>
    <name evidence="4" type="ORF">Pmani_034982</name>
</gene>
<protein>
    <recommendedName>
        <fullName evidence="1">non-specific serine/threonine protein kinase</fullName>
        <ecNumber evidence="1">2.7.11.1</ecNumber>
    </recommendedName>
</protein>
<evidence type="ECO:0000313" key="5">
    <source>
        <dbReference type="Proteomes" id="UP001292094"/>
    </source>
</evidence>
<dbReference type="InterPro" id="IPR012993">
    <property type="entry name" value="UME"/>
</dbReference>